<dbReference type="Proteomes" id="UP001161422">
    <property type="component" value="Unassembled WGS sequence"/>
</dbReference>
<evidence type="ECO:0000256" key="1">
    <source>
        <dbReference type="SAM" id="SignalP"/>
    </source>
</evidence>
<comment type="caution">
    <text evidence="2">The sequence shown here is derived from an EMBL/GenBank/DDBJ whole genome shotgun (WGS) entry which is preliminary data.</text>
</comment>
<dbReference type="EMBL" id="BSNC01000004">
    <property type="protein sequence ID" value="GLP96106.1"/>
    <property type="molecule type" value="Genomic_DNA"/>
</dbReference>
<feature type="chain" id="PRO_5041331733" description="Lipoprotein" evidence="1">
    <location>
        <begin position="20"/>
        <end position="251"/>
    </location>
</feature>
<sequence>MNHSTKAILLVLAPLLLTACGGEGNNLKRGGEDGCRPGYEREDGMCVPDNRGGRIPTKPPTQPGESKFTTAGFYSALGDDDVATISQQGEVLVWDDYYEDDREVEYRSLVRQSVNNRTEYTQRSACKRADSYNGQLWDHHYRFEKSGERVSFFTNCGERSEYVKSANRQQSLSQLDSVSLINGAGIAIFLYQGKIQNEQGDEALLGEDNRLKFDATQQACEQEYYTDGRRIVILPSDTCAETGFSPGLYQE</sequence>
<reference evidence="2" key="2">
    <citation type="submission" date="2023-01" db="EMBL/GenBank/DDBJ databases">
        <title>Draft genome sequence of Paraferrimonas sedimenticola strain NBRC 101628.</title>
        <authorList>
            <person name="Sun Q."/>
            <person name="Mori K."/>
        </authorList>
    </citation>
    <scope>NUCLEOTIDE SEQUENCE</scope>
    <source>
        <strain evidence="2">NBRC 101628</strain>
    </source>
</reference>
<gene>
    <name evidence="2" type="ORF">GCM10007895_14120</name>
</gene>
<evidence type="ECO:0000313" key="2">
    <source>
        <dbReference type="EMBL" id="GLP96106.1"/>
    </source>
</evidence>
<dbReference type="PROSITE" id="PS51257">
    <property type="entry name" value="PROKAR_LIPOPROTEIN"/>
    <property type="match status" value="1"/>
</dbReference>
<keyword evidence="3" id="KW-1185">Reference proteome</keyword>
<name>A0AA37RVP6_9GAMM</name>
<dbReference type="RefSeq" id="WP_095506895.1">
    <property type="nucleotide sequence ID" value="NZ_BSNC01000004.1"/>
</dbReference>
<evidence type="ECO:0008006" key="4">
    <source>
        <dbReference type="Google" id="ProtNLM"/>
    </source>
</evidence>
<proteinExistence type="predicted"/>
<keyword evidence="1" id="KW-0732">Signal</keyword>
<accession>A0AA37RVP6</accession>
<evidence type="ECO:0000313" key="3">
    <source>
        <dbReference type="Proteomes" id="UP001161422"/>
    </source>
</evidence>
<protein>
    <recommendedName>
        <fullName evidence="4">Lipoprotein</fullName>
    </recommendedName>
</protein>
<dbReference type="AlphaFoldDB" id="A0AA37RVP6"/>
<organism evidence="2 3">
    <name type="scientific">Paraferrimonas sedimenticola</name>
    <dbReference type="NCBI Taxonomy" id="375674"/>
    <lineage>
        <taxon>Bacteria</taxon>
        <taxon>Pseudomonadati</taxon>
        <taxon>Pseudomonadota</taxon>
        <taxon>Gammaproteobacteria</taxon>
        <taxon>Alteromonadales</taxon>
        <taxon>Ferrimonadaceae</taxon>
        <taxon>Paraferrimonas</taxon>
    </lineage>
</organism>
<feature type="signal peptide" evidence="1">
    <location>
        <begin position="1"/>
        <end position="19"/>
    </location>
</feature>
<reference evidence="2" key="1">
    <citation type="journal article" date="2014" name="Int. J. Syst. Evol. Microbiol.">
        <title>Complete genome sequence of Corynebacterium casei LMG S-19264T (=DSM 44701T), isolated from a smear-ripened cheese.</title>
        <authorList>
            <consortium name="US DOE Joint Genome Institute (JGI-PGF)"/>
            <person name="Walter F."/>
            <person name="Albersmeier A."/>
            <person name="Kalinowski J."/>
            <person name="Ruckert C."/>
        </authorList>
    </citation>
    <scope>NUCLEOTIDE SEQUENCE</scope>
    <source>
        <strain evidence="2">NBRC 101628</strain>
    </source>
</reference>